<dbReference type="Gene3D" id="3.40.50.1820">
    <property type="entry name" value="alpha/beta hydrolase"/>
    <property type="match status" value="1"/>
</dbReference>
<evidence type="ECO:0000259" key="1">
    <source>
        <dbReference type="Pfam" id="PF00561"/>
    </source>
</evidence>
<dbReference type="SUPFAM" id="SSF53474">
    <property type="entry name" value="alpha/beta-Hydrolases"/>
    <property type="match status" value="1"/>
</dbReference>
<dbReference type="Proteomes" id="UP000305760">
    <property type="component" value="Unassembled WGS sequence"/>
</dbReference>
<name>A0A5C4RQR3_9GAMM</name>
<dbReference type="InterPro" id="IPR000073">
    <property type="entry name" value="AB_hydrolase_1"/>
</dbReference>
<reference evidence="2 3" key="1">
    <citation type="submission" date="2019-03" db="EMBL/GenBank/DDBJ databases">
        <title>Arenimonas daejeonensis sp. nov., isolated from compost.</title>
        <authorList>
            <person name="Jeon C.O."/>
        </authorList>
    </citation>
    <scope>NUCLEOTIDE SEQUENCE [LARGE SCALE GENOMIC DNA]</scope>
    <source>
        <strain evidence="2 3">R29</strain>
    </source>
</reference>
<organism evidence="2 3">
    <name type="scientific">Arenimonas terrae</name>
    <dbReference type="NCBI Taxonomy" id="2546226"/>
    <lineage>
        <taxon>Bacteria</taxon>
        <taxon>Pseudomonadati</taxon>
        <taxon>Pseudomonadota</taxon>
        <taxon>Gammaproteobacteria</taxon>
        <taxon>Lysobacterales</taxon>
        <taxon>Lysobacteraceae</taxon>
        <taxon>Arenimonas</taxon>
    </lineage>
</organism>
<feature type="domain" description="AB hydrolase-1" evidence="1">
    <location>
        <begin position="63"/>
        <end position="171"/>
    </location>
</feature>
<evidence type="ECO:0000313" key="2">
    <source>
        <dbReference type="EMBL" id="TNJ33452.1"/>
    </source>
</evidence>
<evidence type="ECO:0000313" key="3">
    <source>
        <dbReference type="Proteomes" id="UP000305760"/>
    </source>
</evidence>
<dbReference type="AlphaFoldDB" id="A0A5C4RQR3"/>
<dbReference type="GO" id="GO:0016787">
    <property type="term" value="F:hydrolase activity"/>
    <property type="evidence" value="ECO:0007669"/>
    <property type="project" value="UniProtKB-KW"/>
</dbReference>
<dbReference type="InterPro" id="IPR029058">
    <property type="entry name" value="AB_hydrolase_fold"/>
</dbReference>
<protein>
    <submittedName>
        <fullName evidence="2">Alpha/beta fold hydrolase</fullName>
    </submittedName>
</protein>
<dbReference type="PANTHER" id="PTHR43194">
    <property type="entry name" value="HYDROLASE ALPHA/BETA FOLD FAMILY"/>
    <property type="match status" value="1"/>
</dbReference>
<dbReference type="OrthoDB" id="9785847at2"/>
<accession>A0A5C4RQR3</accession>
<dbReference type="InterPro" id="IPR050228">
    <property type="entry name" value="Carboxylesterase_BioH"/>
</dbReference>
<keyword evidence="3" id="KW-1185">Reference proteome</keyword>
<dbReference type="EMBL" id="SMDR01000002">
    <property type="protein sequence ID" value="TNJ33452.1"/>
    <property type="molecule type" value="Genomic_DNA"/>
</dbReference>
<gene>
    <name evidence="2" type="ORF">E1B00_08790</name>
</gene>
<dbReference type="RefSeq" id="WP_139447880.1">
    <property type="nucleotide sequence ID" value="NZ_SMDR01000002.1"/>
</dbReference>
<proteinExistence type="predicted"/>
<dbReference type="PANTHER" id="PTHR43194:SF5">
    <property type="entry name" value="PIMELOYL-[ACYL-CARRIER PROTEIN] METHYL ESTER ESTERASE"/>
    <property type="match status" value="1"/>
</dbReference>
<sequence>MNTSFLRALGRLVGGPFPGLAAGIARHLAITPLHRSRRPDPEGAEPVTFRFGLAGLRWGNDGPRVLALHGWEGRAAQFRGLGERLAARGYQLIALDAPAHGRSPGLQADPVVFADALQEVAAELGPLHAVVGHSMGGASALYALSRGLDSARSVAISAPAGLAGVLTRMSRALGLPEEARRRFFAKMEARTGLAPEALDIDRLAQRLHRPLLVVHDHDDAVIPFADAIRIAQATRAELHETRGLGHRDVLRDGQVLDRIVGFLEARAA</sequence>
<comment type="caution">
    <text evidence="2">The sequence shown here is derived from an EMBL/GenBank/DDBJ whole genome shotgun (WGS) entry which is preliminary data.</text>
</comment>
<dbReference type="Pfam" id="PF00561">
    <property type="entry name" value="Abhydrolase_1"/>
    <property type="match status" value="1"/>
</dbReference>
<keyword evidence="2" id="KW-0378">Hydrolase</keyword>